<dbReference type="OrthoDB" id="9793083at2"/>
<dbReference type="AlphaFoldDB" id="A0A5E4YEI0"/>
<dbReference type="PRINTS" id="PR00111">
    <property type="entry name" value="ABHYDROLASE"/>
</dbReference>
<accession>A0A5E4YEI0</accession>
<sequence>MKVSANGVSLHYAVNGHGPWLTLAHPLGADLTIWDDFVPALAEHYTVLRYDSRGHGHSQVTIGPYTIEQLAADAAALLSALEIPRTHFAGVSMGGAVAQQLALDAPERITSLILIDTTAGYDPADAATLEQRAVIARAGGMKDLVDGTLTRWLTERFRHHEREATERIRQRFLTTSTEGFAASCEALQGFDIRERLGEIEAPTLVLVGEHDPSTPVATAKLIADGIPGARLTVIPDAAHLSIAEQKQFVTKALATFLNADASNV</sequence>
<evidence type="ECO:0000313" key="2">
    <source>
        <dbReference type="EMBL" id="VVE47196.1"/>
    </source>
</evidence>
<dbReference type="InterPro" id="IPR000073">
    <property type="entry name" value="AB_hydrolase_1"/>
</dbReference>
<keyword evidence="3" id="KW-1185">Reference proteome</keyword>
<dbReference type="RefSeq" id="WP_150699157.1">
    <property type="nucleotide sequence ID" value="NZ_CABPRZ010000023.1"/>
</dbReference>
<name>A0A5E4YEI0_9BURK</name>
<dbReference type="InterPro" id="IPR029058">
    <property type="entry name" value="AB_hydrolase_fold"/>
</dbReference>
<gene>
    <name evidence="2" type="ORF">PTE30175_04372</name>
</gene>
<dbReference type="SUPFAM" id="SSF53474">
    <property type="entry name" value="alpha/beta-Hydrolases"/>
    <property type="match status" value="1"/>
</dbReference>
<dbReference type="PANTHER" id="PTHR43433">
    <property type="entry name" value="HYDROLASE, ALPHA/BETA FOLD FAMILY PROTEIN"/>
    <property type="match status" value="1"/>
</dbReference>
<feature type="domain" description="AB hydrolase-1" evidence="1">
    <location>
        <begin position="20"/>
        <end position="242"/>
    </location>
</feature>
<proteinExistence type="predicted"/>
<reference evidence="2 3" key="1">
    <citation type="submission" date="2019-08" db="EMBL/GenBank/DDBJ databases">
        <authorList>
            <person name="Peeters C."/>
        </authorList>
    </citation>
    <scope>NUCLEOTIDE SEQUENCE [LARGE SCALE GENOMIC DNA]</scope>
    <source>
        <strain evidence="2 3">LMG 30175</strain>
    </source>
</reference>
<dbReference type="Gene3D" id="3.40.50.1820">
    <property type="entry name" value="alpha/beta hydrolase"/>
    <property type="match status" value="1"/>
</dbReference>
<dbReference type="EMBL" id="CABPRZ010000023">
    <property type="protein sequence ID" value="VVE47196.1"/>
    <property type="molecule type" value="Genomic_DNA"/>
</dbReference>
<dbReference type="PANTHER" id="PTHR43433:SF5">
    <property type="entry name" value="AB HYDROLASE-1 DOMAIN-CONTAINING PROTEIN"/>
    <property type="match status" value="1"/>
</dbReference>
<evidence type="ECO:0000313" key="3">
    <source>
        <dbReference type="Proteomes" id="UP000414233"/>
    </source>
</evidence>
<evidence type="ECO:0000259" key="1">
    <source>
        <dbReference type="Pfam" id="PF00561"/>
    </source>
</evidence>
<protein>
    <submittedName>
        <fullName evidence="2">3-oxoadipate enol-lactonase</fullName>
    </submittedName>
</protein>
<dbReference type="Pfam" id="PF00561">
    <property type="entry name" value="Abhydrolase_1"/>
    <property type="match status" value="1"/>
</dbReference>
<organism evidence="2 3">
    <name type="scientific">Pandoraea terrae</name>
    <dbReference type="NCBI Taxonomy" id="1537710"/>
    <lineage>
        <taxon>Bacteria</taxon>
        <taxon>Pseudomonadati</taxon>
        <taxon>Pseudomonadota</taxon>
        <taxon>Betaproteobacteria</taxon>
        <taxon>Burkholderiales</taxon>
        <taxon>Burkholderiaceae</taxon>
        <taxon>Pandoraea</taxon>
    </lineage>
</organism>
<dbReference type="Proteomes" id="UP000414233">
    <property type="component" value="Unassembled WGS sequence"/>
</dbReference>
<dbReference type="InterPro" id="IPR050471">
    <property type="entry name" value="AB_hydrolase"/>
</dbReference>